<gene>
    <name evidence="4" type="ORF">E4U43_008481</name>
</gene>
<dbReference type="PROSITE" id="PS00463">
    <property type="entry name" value="ZN2_CY6_FUNGAL_1"/>
    <property type="match status" value="1"/>
</dbReference>
<sequence>MELPIYEDDDVGHAASASAGPSAGPSSAGPSSAGPSSAGPSSADHPRKKPFYAKRPHKKSRTGCRNCKARKVKCDEERPACQTCLSRKEPCVYVLPIRSTFSQKQQSGPASNSSRRSRSSRSSRSSRTESYASSDAATSDQVHLAPVVVVHEPVASLPGYDPVDMKIIWHFMNNTYSSFSTGSGRAQDIMRVHVMKHAFDVRFLLRSVLALSSLHARTCTGEEVCDVERHHFYLRESLQEYRLAIEAAEPRTFGALMVNSLLVTATSSESFRDPAGPDLYILQWLLVWRGIGVILDRIHRSALPRTGMTQLFHRPSMNLSEATAYIPEHLTRMVLSIAPQDADYSHKPTYMYGLKYLGSLYQHLRQGGFNPVMKLRIITWFTFLPATLVDLLREKRERALVILAHYAVFLKLTTGTWWLVGVGDRSLRDICTYLGQAWYTDIEVPLRAIRVQDRTELARLLLDDPSWGDEAHVPSWSVALPQRQAPVQDQEQETTQLGLVDDEGRPIRFSHDTGTVVLAEPSEPGEEPIWNKDE</sequence>
<dbReference type="InterPro" id="IPR053157">
    <property type="entry name" value="Sterol_Uptake_Regulator"/>
</dbReference>
<feature type="compositionally biased region" description="Basic residues" evidence="2">
    <location>
        <begin position="46"/>
        <end position="69"/>
    </location>
</feature>
<feature type="region of interest" description="Disordered" evidence="2">
    <location>
        <begin position="485"/>
        <end position="534"/>
    </location>
</feature>
<dbReference type="Proteomes" id="UP000748025">
    <property type="component" value="Unassembled WGS sequence"/>
</dbReference>
<feature type="compositionally biased region" description="Acidic residues" evidence="2">
    <location>
        <begin position="1"/>
        <end position="10"/>
    </location>
</feature>
<feature type="region of interest" description="Disordered" evidence="2">
    <location>
        <begin position="1"/>
        <end position="69"/>
    </location>
</feature>
<dbReference type="SUPFAM" id="SSF57701">
    <property type="entry name" value="Zn2/Cys6 DNA-binding domain"/>
    <property type="match status" value="1"/>
</dbReference>
<dbReference type="GO" id="GO:0008270">
    <property type="term" value="F:zinc ion binding"/>
    <property type="evidence" value="ECO:0007669"/>
    <property type="project" value="InterPro"/>
</dbReference>
<keyword evidence="5" id="KW-1185">Reference proteome</keyword>
<proteinExistence type="predicted"/>
<feature type="compositionally biased region" description="Polar residues" evidence="2">
    <location>
        <begin position="485"/>
        <end position="497"/>
    </location>
</feature>
<feature type="domain" description="Zn(2)-C6 fungal-type" evidence="3">
    <location>
        <begin position="63"/>
        <end position="93"/>
    </location>
</feature>
<keyword evidence="1" id="KW-0539">Nucleus</keyword>
<organism evidence="4 5">
    <name type="scientific">Claviceps pusilla</name>
    <dbReference type="NCBI Taxonomy" id="123648"/>
    <lineage>
        <taxon>Eukaryota</taxon>
        <taxon>Fungi</taxon>
        <taxon>Dikarya</taxon>
        <taxon>Ascomycota</taxon>
        <taxon>Pezizomycotina</taxon>
        <taxon>Sordariomycetes</taxon>
        <taxon>Hypocreomycetidae</taxon>
        <taxon>Hypocreales</taxon>
        <taxon>Clavicipitaceae</taxon>
        <taxon>Claviceps</taxon>
    </lineage>
</organism>
<dbReference type="AlphaFoldDB" id="A0A9P7NAM4"/>
<feature type="compositionally biased region" description="Low complexity" evidence="2">
    <location>
        <begin position="122"/>
        <end position="134"/>
    </location>
</feature>
<dbReference type="OrthoDB" id="3546279at2759"/>
<evidence type="ECO:0000256" key="2">
    <source>
        <dbReference type="SAM" id="MobiDB-lite"/>
    </source>
</evidence>
<evidence type="ECO:0000256" key="1">
    <source>
        <dbReference type="ARBA" id="ARBA00023242"/>
    </source>
</evidence>
<feature type="region of interest" description="Disordered" evidence="2">
    <location>
        <begin position="102"/>
        <end position="137"/>
    </location>
</feature>
<dbReference type="Pfam" id="PF00172">
    <property type="entry name" value="Zn_clus"/>
    <property type="match status" value="1"/>
</dbReference>
<dbReference type="PRINTS" id="PR00755">
    <property type="entry name" value="AFLATOXINBRP"/>
</dbReference>
<evidence type="ECO:0000313" key="4">
    <source>
        <dbReference type="EMBL" id="KAG6011168.1"/>
    </source>
</evidence>
<dbReference type="PANTHER" id="PTHR47784:SF5">
    <property type="entry name" value="STEROL UPTAKE CONTROL PROTEIN 2"/>
    <property type="match status" value="1"/>
</dbReference>
<dbReference type="PANTHER" id="PTHR47784">
    <property type="entry name" value="STEROL UPTAKE CONTROL PROTEIN 2"/>
    <property type="match status" value="1"/>
</dbReference>
<accession>A0A9P7NAM4</accession>
<comment type="caution">
    <text evidence="4">The sequence shown here is derived from an EMBL/GenBank/DDBJ whole genome shotgun (WGS) entry which is preliminary data.</text>
</comment>
<evidence type="ECO:0000259" key="3">
    <source>
        <dbReference type="PROSITE" id="PS50048"/>
    </source>
</evidence>
<feature type="compositionally biased region" description="Basic and acidic residues" evidence="2">
    <location>
        <begin position="502"/>
        <end position="511"/>
    </location>
</feature>
<name>A0A9P7NAM4_9HYPO</name>
<reference evidence="4" key="1">
    <citation type="journal article" date="2020" name="bioRxiv">
        <title>Whole genome comparisons of ergot fungi reveals the divergence and evolution of species within the genus Claviceps are the result of varying mechanisms driving genome evolution and host range expansion.</title>
        <authorList>
            <person name="Wyka S.A."/>
            <person name="Mondo S.J."/>
            <person name="Liu M."/>
            <person name="Dettman J."/>
            <person name="Nalam V."/>
            <person name="Broders K.D."/>
        </authorList>
    </citation>
    <scope>NUCLEOTIDE SEQUENCE</scope>
    <source>
        <strain evidence="4">CCC 602</strain>
    </source>
</reference>
<evidence type="ECO:0000313" key="5">
    <source>
        <dbReference type="Proteomes" id="UP000748025"/>
    </source>
</evidence>
<dbReference type="InterPro" id="IPR001138">
    <property type="entry name" value="Zn2Cys6_DnaBD"/>
</dbReference>
<dbReference type="InterPro" id="IPR036864">
    <property type="entry name" value="Zn2-C6_fun-type_DNA-bd_sf"/>
</dbReference>
<dbReference type="GO" id="GO:0001228">
    <property type="term" value="F:DNA-binding transcription activator activity, RNA polymerase II-specific"/>
    <property type="evidence" value="ECO:0007669"/>
    <property type="project" value="TreeGrafter"/>
</dbReference>
<dbReference type="Gene3D" id="4.10.240.10">
    <property type="entry name" value="Zn(2)-C6 fungal-type DNA-binding domain"/>
    <property type="match status" value="1"/>
</dbReference>
<feature type="compositionally biased region" description="Low complexity" evidence="2">
    <location>
        <begin position="14"/>
        <end position="43"/>
    </location>
</feature>
<dbReference type="CDD" id="cd00067">
    <property type="entry name" value="GAL4"/>
    <property type="match status" value="1"/>
</dbReference>
<dbReference type="PROSITE" id="PS50048">
    <property type="entry name" value="ZN2_CY6_FUNGAL_2"/>
    <property type="match status" value="1"/>
</dbReference>
<dbReference type="SMART" id="SM00066">
    <property type="entry name" value="GAL4"/>
    <property type="match status" value="1"/>
</dbReference>
<dbReference type="EMBL" id="SRPW01000926">
    <property type="protein sequence ID" value="KAG6011168.1"/>
    <property type="molecule type" value="Genomic_DNA"/>
</dbReference>
<protein>
    <recommendedName>
        <fullName evidence="3">Zn(2)-C6 fungal-type domain-containing protein</fullName>
    </recommendedName>
</protein>